<feature type="region of interest" description="Disordered" evidence="1">
    <location>
        <begin position="27"/>
        <end position="66"/>
    </location>
</feature>
<organism evidence="2 3">
    <name type="scientific">Cyanidium caldarium</name>
    <name type="common">Red alga</name>
    <dbReference type="NCBI Taxonomy" id="2771"/>
    <lineage>
        <taxon>Eukaryota</taxon>
        <taxon>Rhodophyta</taxon>
        <taxon>Bangiophyceae</taxon>
        <taxon>Cyanidiales</taxon>
        <taxon>Cyanidiaceae</taxon>
        <taxon>Cyanidium</taxon>
    </lineage>
</organism>
<name>A0AAV9IU86_CYACA</name>
<gene>
    <name evidence="2" type="ORF">CDCA_CDCA05G1668</name>
</gene>
<comment type="caution">
    <text evidence="2">The sequence shown here is derived from an EMBL/GenBank/DDBJ whole genome shotgun (WGS) entry which is preliminary data.</text>
</comment>
<proteinExistence type="predicted"/>
<feature type="compositionally biased region" description="Polar residues" evidence="1">
    <location>
        <begin position="126"/>
        <end position="141"/>
    </location>
</feature>
<dbReference type="Proteomes" id="UP001301350">
    <property type="component" value="Unassembled WGS sequence"/>
</dbReference>
<dbReference type="AlphaFoldDB" id="A0AAV9IU86"/>
<evidence type="ECO:0000313" key="3">
    <source>
        <dbReference type="Proteomes" id="UP001301350"/>
    </source>
</evidence>
<sequence length="194" mass="21677">MSKSPLQRFSEEFMRAGVGVERAGFEFKLDEEEPATTVTTSAQPKPTPTRSEPVPHLPAKSGTSPMQHLQHLSERFMAAHVGTERAGFRFEPGMDETALGEGGVRPAWLEKLLQRRHSTEVKVETPGSSPQGSSRTANVWDSTFHPGGHHYQGRSRFDDDPEAVEGKASGNSVPEWYARKRSFDYVKPHRDEFD</sequence>
<evidence type="ECO:0000256" key="1">
    <source>
        <dbReference type="SAM" id="MobiDB-lite"/>
    </source>
</evidence>
<keyword evidence="3" id="KW-1185">Reference proteome</keyword>
<protein>
    <submittedName>
        <fullName evidence="2">Uncharacterized protein</fullName>
    </submittedName>
</protein>
<reference evidence="2 3" key="1">
    <citation type="submission" date="2022-07" db="EMBL/GenBank/DDBJ databases">
        <title>Genome-wide signatures of adaptation to extreme environments.</title>
        <authorList>
            <person name="Cho C.H."/>
            <person name="Yoon H.S."/>
        </authorList>
    </citation>
    <scope>NUCLEOTIDE SEQUENCE [LARGE SCALE GENOMIC DNA]</scope>
    <source>
        <strain evidence="2 3">DBV 063 E5</strain>
    </source>
</reference>
<accession>A0AAV9IU86</accession>
<evidence type="ECO:0000313" key="2">
    <source>
        <dbReference type="EMBL" id="KAK4535643.1"/>
    </source>
</evidence>
<dbReference type="EMBL" id="JANCYW010000005">
    <property type="protein sequence ID" value="KAK4535643.1"/>
    <property type="molecule type" value="Genomic_DNA"/>
</dbReference>
<feature type="compositionally biased region" description="Polar residues" evidence="1">
    <location>
        <begin position="36"/>
        <end position="50"/>
    </location>
</feature>
<feature type="region of interest" description="Disordered" evidence="1">
    <location>
        <begin position="119"/>
        <end position="173"/>
    </location>
</feature>